<evidence type="ECO:0000313" key="5">
    <source>
        <dbReference type="EMBL" id="SVD71029.1"/>
    </source>
</evidence>
<gene>
    <name evidence="5" type="ORF">METZ01_LOCUS423883</name>
</gene>
<feature type="non-terminal residue" evidence="5">
    <location>
        <position position="1"/>
    </location>
</feature>
<name>A0A382XJL6_9ZZZZ</name>
<dbReference type="EMBL" id="UINC01168147">
    <property type="protein sequence ID" value="SVD71029.1"/>
    <property type="molecule type" value="Genomic_DNA"/>
</dbReference>
<proteinExistence type="predicted"/>
<keyword evidence="1" id="KW-0349">Heme</keyword>
<evidence type="ECO:0000256" key="1">
    <source>
        <dbReference type="ARBA" id="ARBA00022617"/>
    </source>
</evidence>
<reference evidence="5" key="1">
    <citation type="submission" date="2018-05" db="EMBL/GenBank/DDBJ databases">
        <authorList>
            <person name="Lanie J.A."/>
            <person name="Ng W.-L."/>
            <person name="Kazmierczak K.M."/>
            <person name="Andrzejewski T.M."/>
            <person name="Davidsen T.M."/>
            <person name="Wayne K.J."/>
            <person name="Tettelin H."/>
            <person name="Glass J.I."/>
            <person name="Rusch D."/>
            <person name="Podicherti R."/>
            <person name="Tsui H.-C.T."/>
            <person name="Winkler M.E."/>
        </authorList>
    </citation>
    <scope>NUCLEOTIDE SEQUENCE</scope>
</reference>
<accession>A0A382XJL6</accession>
<dbReference type="Gene3D" id="1.10.760.10">
    <property type="entry name" value="Cytochrome c-like domain"/>
    <property type="match status" value="1"/>
</dbReference>
<dbReference type="InterPro" id="IPR009056">
    <property type="entry name" value="Cyt_c-like_dom"/>
</dbReference>
<keyword evidence="3" id="KW-0408">Iron</keyword>
<dbReference type="SUPFAM" id="SSF46626">
    <property type="entry name" value="Cytochrome c"/>
    <property type="match status" value="1"/>
</dbReference>
<organism evidence="5">
    <name type="scientific">marine metagenome</name>
    <dbReference type="NCBI Taxonomy" id="408172"/>
    <lineage>
        <taxon>unclassified sequences</taxon>
        <taxon>metagenomes</taxon>
        <taxon>ecological metagenomes</taxon>
    </lineage>
</organism>
<dbReference type="PROSITE" id="PS51007">
    <property type="entry name" value="CYTC"/>
    <property type="match status" value="1"/>
</dbReference>
<dbReference type="GO" id="GO:0009055">
    <property type="term" value="F:electron transfer activity"/>
    <property type="evidence" value="ECO:0007669"/>
    <property type="project" value="InterPro"/>
</dbReference>
<dbReference type="GO" id="GO:0046872">
    <property type="term" value="F:metal ion binding"/>
    <property type="evidence" value="ECO:0007669"/>
    <property type="project" value="UniProtKB-KW"/>
</dbReference>
<dbReference type="InterPro" id="IPR036909">
    <property type="entry name" value="Cyt_c-like_dom_sf"/>
</dbReference>
<dbReference type="GO" id="GO:0020037">
    <property type="term" value="F:heme binding"/>
    <property type="evidence" value="ECO:0007669"/>
    <property type="project" value="InterPro"/>
</dbReference>
<feature type="non-terminal residue" evidence="5">
    <location>
        <position position="86"/>
    </location>
</feature>
<protein>
    <recommendedName>
        <fullName evidence="4">Cytochrome c domain-containing protein</fullName>
    </recommendedName>
</protein>
<evidence type="ECO:0000259" key="4">
    <source>
        <dbReference type="PROSITE" id="PS51007"/>
    </source>
</evidence>
<sequence length="86" mass="8523">VIGLFFVGSAGLAATTPELGRTLLDTDLTPLDIAILPDGQGLPRGSGSAVQGKPLYVLHCVSCHGVAGQDGLHDRLAGGVGSISGS</sequence>
<keyword evidence="2" id="KW-0479">Metal-binding</keyword>
<evidence type="ECO:0000256" key="3">
    <source>
        <dbReference type="ARBA" id="ARBA00023004"/>
    </source>
</evidence>
<evidence type="ECO:0000256" key="2">
    <source>
        <dbReference type="ARBA" id="ARBA00022723"/>
    </source>
</evidence>
<dbReference type="AlphaFoldDB" id="A0A382XJL6"/>
<feature type="domain" description="Cytochrome c" evidence="4">
    <location>
        <begin position="47"/>
        <end position="86"/>
    </location>
</feature>